<evidence type="ECO:0000313" key="2">
    <source>
        <dbReference type="EMBL" id="QXJ25941.1"/>
    </source>
</evidence>
<dbReference type="Proteomes" id="UP001049518">
    <property type="component" value="Chromosome"/>
</dbReference>
<name>A0ABX8R4D3_9ACTN</name>
<feature type="region of interest" description="Disordered" evidence="1">
    <location>
        <begin position="135"/>
        <end position="160"/>
    </location>
</feature>
<evidence type="ECO:0000256" key="1">
    <source>
        <dbReference type="SAM" id="MobiDB-lite"/>
    </source>
</evidence>
<dbReference type="InterPro" id="IPR058002">
    <property type="entry name" value="Gp82"/>
</dbReference>
<dbReference type="RefSeq" id="WP_231332154.1">
    <property type="nucleotide sequence ID" value="NZ_CP059572.1"/>
</dbReference>
<evidence type="ECO:0000313" key="3">
    <source>
        <dbReference type="Proteomes" id="UP001049518"/>
    </source>
</evidence>
<keyword evidence="3" id="KW-1185">Reference proteome</keyword>
<gene>
    <name evidence="2" type="ORF">AGRA3207_007510</name>
</gene>
<organism evidence="2 3">
    <name type="scientific">Actinomadura graeca</name>
    <dbReference type="NCBI Taxonomy" id="2750812"/>
    <lineage>
        <taxon>Bacteria</taxon>
        <taxon>Bacillati</taxon>
        <taxon>Actinomycetota</taxon>
        <taxon>Actinomycetes</taxon>
        <taxon>Streptosporangiales</taxon>
        <taxon>Thermomonosporaceae</taxon>
        <taxon>Actinomadura</taxon>
    </lineage>
</organism>
<proteinExistence type="predicted"/>
<dbReference type="EMBL" id="CP059572">
    <property type="protein sequence ID" value="QXJ25941.1"/>
    <property type="molecule type" value="Genomic_DNA"/>
</dbReference>
<protein>
    <submittedName>
        <fullName evidence="2">Uncharacterized protein</fullName>
    </submittedName>
</protein>
<reference evidence="2" key="1">
    <citation type="submission" date="2020-07" db="EMBL/GenBank/DDBJ databases">
        <authorList>
            <person name="Tarantini F.S."/>
            <person name="Hong K.W."/>
            <person name="Chan K.G."/>
        </authorList>
    </citation>
    <scope>NUCLEOTIDE SEQUENCE</scope>
    <source>
        <strain evidence="2">32-07</strain>
    </source>
</reference>
<sequence length="160" mass="17399">MSGGRAGSLPGRRVRVHFNLINHCFAVVSVAGPDRGRVIRYATDVTCTSVRFHVSPSGRAKVQRTGRRNVHAWCTGVVEAIDTGPDLTALRRVTYNPHRGATFYLCQELTAVLYADRVVFAKTAPSAQHGYAWVSPQESARPAHPAPAPVPGTGQQARLW</sequence>
<dbReference type="Pfam" id="PF25735">
    <property type="entry name" value="Phage_L5_gp82"/>
    <property type="match status" value="1"/>
</dbReference>
<accession>A0ABX8R4D3</accession>